<evidence type="ECO:0000256" key="1">
    <source>
        <dbReference type="SAM" id="MobiDB-lite"/>
    </source>
</evidence>
<proteinExistence type="predicted"/>
<protein>
    <recommendedName>
        <fullName evidence="5">DUF4890 domain-containing protein</fullName>
    </recommendedName>
</protein>
<organism evidence="3 4">
    <name type="scientific">Hymenobacter fastidiosus</name>
    <dbReference type="NCBI Taxonomy" id="486264"/>
    <lineage>
        <taxon>Bacteria</taxon>
        <taxon>Pseudomonadati</taxon>
        <taxon>Bacteroidota</taxon>
        <taxon>Cytophagia</taxon>
        <taxon>Cytophagales</taxon>
        <taxon>Hymenobacteraceae</taxon>
        <taxon>Hymenobacter</taxon>
    </lineage>
</organism>
<keyword evidence="4" id="KW-1185">Reference proteome</keyword>
<keyword evidence="2" id="KW-0732">Signal</keyword>
<dbReference type="EMBL" id="BAABDJ010000002">
    <property type="protein sequence ID" value="GAA3996026.1"/>
    <property type="molecule type" value="Genomic_DNA"/>
</dbReference>
<gene>
    <name evidence="3" type="ORF">GCM10022408_03250</name>
</gene>
<feature type="compositionally biased region" description="Basic and acidic residues" evidence="1">
    <location>
        <begin position="127"/>
        <end position="138"/>
    </location>
</feature>
<dbReference type="RefSeq" id="WP_345070537.1">
    <property type="nucleotide sequence ID" value="NZ_BAABDJ010000002.1"/>
</dbReference>
<feature type="region of interest" description="Disordered" evidence="1">
    <location>
        <begin position="79"/>
        <end position="103"/>
    </location>
</feature>
<evidence type="ECO:0000313" key="3">
    <source>
        <dbReference type="EMBL" id="GAA3996026.1"/>
    </source>
</evidence>
<feature type="region of interest" description="Disordered" evidence="1">
    <location>
        <begin position="26"/>
        <end position="52"/>
    </location>
</feature>
<accession>A0ABP7RDS2</accession>
<comment type="caution">
    <text evidence="3">The sequence shown here is derived from an EMBL/GenBank/DDBJ whole genome shotgun (WGS) entry which is preliminary data.</text>
</comment>
<name>A0ABP7RDS2_9BACT</name>
<dbReference type="Proteomes" id="UP001500567">
    <property type="component" value="Unassembled WGS sequence"/>
</dbReference>
<evidence type="ECO:0000313" key="4">
    <source>
        <dbReference type="Proteomes" id="UP001500567"/>
    </source>
</evidence>
<evidence type="ECO:0008006" key="5">
    <source>
        <dbReference type="Google" id="ProtNLM"/>
    </source>
</evidence>
<feature type="signal peptide" evidence="2">
    <location>
        <begin position="1"/>
        <end position="20"/>
    </location>
</feature>
<feature type="region of interest" description="Disordered" evidence="1">
    <location>
        <begin position="125"/>
        <end position="148"/>
    </location>
</feature>
<feature type="compositionally biased region" description="Basic and acidic residues" evidence="1">
    <location>
        <begin position="33"/>
        <end position="51"/>
    </location>
</feature>
<evidence type="ECO:0000256" key="2">
    <source>
        <dbReference type="SAM" id="SignalP"/>
    </source>
</evidence>
<reference evidence="4" key="1">
    <citation type="journal article" date="2019" name="Int. J. Syst. Evol. Microbiol.">
        <title>The Global Catalogue of Microorganisms (GCM) 10K type strain sequencing project: providing services to taxonomists for standard genome sequencing and annotation.</title>
        <authorList>
            <consortium name="The Broad Institute Genomics Platform"/>
            <consortium name="The Broad Institute Genome Sequencing Center for Infectious Disease"/>
            <person name="Wu L."/>
            <person name="Ma J."/>
        </authorList>
    </citation>
    <scope>NUCLEOTIDE SEQUENCE [LARGE SCALE GENOMIC DNA]</scope>
    <source>
        <strain evidence="4">JCM 17224</strain>
    </source>
</reference>
<sequence length="148" mass="16687">MKKILLLLAAFSFSAGVVSAQTVTTKARHKGKHEQAGKAAKTPEQRADHAARRMTKSLNLSDAQAAQVRQLYLAQAQEKQADRTRYAADANKAGRRAGMQADRQRYDARLREILTADQYTRFAQQRVEQKARHKEDAGQRTYKMKAKS</sequence>
<feature type="chain" id="PRO_5045710970" description="DUF4890 domain-containing protein" evidence="2">
    <location>
        <begin position="21"/>
        <end position="148"/>
    </location>
</feature>